<keyword evidence="3 5" id="KW-1133">Transmembrane helix</keyword>
<dbReference type="InterPro" id="IPR017452">
    <property type="entry name" value="GPCR_Rhodpsn_7TM"/>
</dbReference>
<feature type="transmembrane region" description="Helical" evidence="5">
    <location>
        <begin position="225"/>
        <end position="248"/>
    </location>
</feature>
<dbReference type="Gene3D" id="1.20.1070.10">
    <property type="entry name" value="Rhodopsin 7-helix transmembrane proteins"/>
    <property type="match status" value="1"/>
</dbReference>
<feature type="transmembrane region" description="Helical" evidence="5">
    <location>
        <begin position="46"/>
        <end position="66"/>
    </location>
</feature>
<sequence length="478" mass="53502">MSNTALTASVWLMCALIFDRYRTICRPFVMRKKGSRHQQSRDRGNIHKVLCLVCVLALTFSLPRFFELSLEYDPTVEEYFLVQTSIVQNKLYMVGYRIIGGLLLYSLLPYVVLFILSFKVWLVMREAALARLKIGGTHTQPSSPPPKVTPPPSRLSFYNRQKQSISSTIHRHPQNSGQAATSDSERILVCVMAKFLLSRLMPTVLDVMEHLVGNEQFVQSPTVTTFVDTSNLLVVMASAVNFCIFYTFSRSFRHLATYWLCCGSGGKDLRQTTSQKISSSWAVTKFASGINKKRWTKLNGRGQPADHQETSCSMEEVAGNVRDQELGLDSGCHISTPTTLSCLMPTQDQPWRCSAVPLPSLDGPPKGGGAANHSQLTFSSSFPLHLPCNSLSENGATLLSTSIQCSHSQYTLTGFPQLLCYGRRISVPELKARIDQVTPETVMDLARKYYVNAPFAYTILGGARDWPHEDQIHDWLRL</sequence>
<feature type="domain" description="G-protein coupled receptors family 1 profile" evidence="6">
    <location>
        <begin position="1"/>
        <end position="245"/>
    </location>
</feature>
<evidence type="ECO:0000256" key="3">
    <source>
        <dbReference type="ARBA" id="ARBA00022989"/>
    </source>
</evidence>
<dbReference type="InterPro" id="IPR052954">
    <property type="entry name" value="GPCR-Ligand_Int"/>
</dbReference>
<dbReference type="WBParaSite" id="jg3402">
    <property type="protein sequence ID" value="jg3402"/>
    <property type="gene ID" value="jg3402"/>
</dbReference>
<evidence type="ECO:0000259" key="6">
    <source>
        <dbReference type="PROSITE" id="PS50262"/>
    </source>
</evidence>
<accession>A0A915E974</accession>
<proteinExistence type="predicted"/>
<evidence type="ECO:0000256" key="4">
    <source>
        <dbReference type="ARBA" id="ARBA00023136"/>
    </source>
</evidence>
<name>A0A915E974_9BILA</name>
<dbReference type="Pfam" id="PF00001">
    <property type="entry name" value="7tm_1"/>
    <property type="match status" value="1"/>
</dbReference>
<comment type="subcellular location">
    <subcellularLocation>
        <location evidence="1">Membrane</location>
    </subcellularLocation>
</comment>
<protein>
    <submittedName>
        <fullName evidence="8">G-protein coupled receptors family 1 profile domain-containing protein</fullName>
    </submittedName>
</protein>
<organism evidence="7 8">
    <name type="scientific">Ditylenchus dipsaci</name>
    <dbReference type="NCBI Taxonomy" id="166011"/>
    <lineage>
        <taxon>Eukaryota</taxon>
        <taxon>Metazoa</taxon>
        <taxon>Ecdysozoa</taxon>
        <taxon>Nematoda</taxon>
        <taxon>Chromadorea</taxon>
        <taxon>Rhabditida</taxon>
        <taxon>Tylenchina</taxon>
        <taxon>Tylenchomorpha</taxon>
        <taxon>Sphaerularioidea</taxon>
        <taxon>Anguinidae</taxon>
        <taxon>Anguininae</taxon>
        <taxon>Ditylenchus</taxon>
    </lineage>
</organism>
<keyword evidence="4 5" id="KW-0472">Membrane</keyword>
<feature type="transmembrane region" description="Helical" evidence="5">
    <location>
        <begin position="6"/>
        <end position="25"/>
    </location>
</feature>
<dbReference type="Proteomes" id="UP000887574">
    <property type="component" value="Unplaced"/>
</dbReference>
<dbReference type="SUPFAM" id="SSF63411">
    <property type="entry name" value="LuxS/MPP-like metallohydrolase"/>
    <property type="match status" value="1"/>
</dbReference>
<feature type="transmembrane region" description="Helical" evidence="5">
    <location>
        <begin position="98"/>
        <end position="123"/>
    </location>
</feature>
<keyword evidence="7" id="KW-1185">Reference proteome</keyword>
<dbReference type="Gene3D" id="3.30.830.10">
    <property type="entry name" value="Metalloenzyme, LuxS/M16 peptidase-like"/>
    <property type="match status" value="1"/>
</dbReference>
<evidence type="ECO:0000313" key="8">
    <source>
        <dbReference type="WBParaSite" id="jg3402"/>
    </source>
</evidence>
<dbReference type="CDD" id="cd14978">
    <property type="entry name" value="7tmA_FMRFamide_R-like"/>
    <property type="match status" value="1"/>
</dbReference>
<dbReference type="AlphaFoldDB" id="A0A915E974"/>
<dbReference type="InterPro" id="IPR000276">
    <property type="entry name" value="GPCR_Rhodpsn"/>
</dbReference>
<dbReference type="PANTHER" id="PTHR46641">
    <property type="entry name" value="FMRFAMIDE RECEPTOR-RELATED"/>
    <property type="match status" value="1"/>
</dbReference>
<dbReference type="GO" id="GO:0046872">
    <property type="term" value="F:metal ion binding"/>
    <property type="evidence" value="ECO:0007669"/>
    <property type="project" value="InterPro"/>
</dbReference>
<evidence type="ECO:0000313" key="7">
    <source>
        <dbReference type="Proteomes" id="UP000887574"/>
    </source>
</evidence>
<dbReference type="PROSITE" id="PS50262">
    <property type="entry name" value="G_PROTEIN_RECEP_F1_2"/>
    <property type="match status" value="1"/>
</dbReference>
<evidence type="ECO:0000256" key="5">
    <source>
        <dbReference type="SAM" id="Phobius"/>
    </source>
</evidence>
<dbReference type="GO" id="GO:0016020">
    <property type="term" value="C:membrane"/>
    <property type="evidence" value="ECO:0007669"/>
    <property type="project" value="UniProtKB-SubCell"/>
</dbReference>
<evidence type="ECO:0000256" key="2">
    <source>
        <dbReference type="ARBA" id="ARBA00022692"/>
    </source>
</evidence>
<dbReference type="GO" id="GO:0004930">
    <property type="term" value="F:G protein-coupled receptor activity"/>
    <property type="evidence" value="ECO:0007669"/>
    <property type="project" value="InterPro"/>
</dbReference>
<dbReference type="PANTHER" id="PTHR46641:SF14">
    <property type="entry name" value="G-PROTEIN COUPLED RECEPTORS FAMILY 1 PROFILE DOMAIN-CONTAINING PROTEIN"/>
    <property type="match status" value="1"/>
</dbReference>
<evidence type="ECO:0000256" key="1">
    <source>
        <dbReference type="ARBA" id="ARBA00004370"/>
    </source>
</evidence>
<keyword evidence="2 5" id="KW-0812">Transmembrane</keyword>
<dbReference type="InterPro" id="IPR011249">
    <property type="entry name" value="Metalloenz_LuxS/M16"/>
</dbReference>
<reference evidence="8" key="1">
    <citation type="submission" date="2022-11" db="UniProtKB">
        <authorList>
            <consortium name="WormBaseParasite"/>
        </authorList>
    </citation>
    <scope>IDENTIFICATION</scope>
</reference>
<dbReference type="SUPFAM" id="SSF81321">
    <property type="entry name" value="Family A G protein-coupled receptor-like"/>
    <property type="match status" value="1"/>
</dbReference>